<gene>
    <name evidence="2" type="ORF">DA391_24075</name>
</gene>
<evidence type="ECO:0000259" key="1">
    <source>
        <dbReference type="Pfam" id="PF18790"/>
    </source>
</evidence>
<keyword evidence="3" id="KW-1185">Reference proteome</keyword>
<dbReference type="RefSeq" id="WP_108088396.1">
    <property type="nucleotide sequence ID" value="NZ_CP028489.1"/>
</dbReference>
<protein>
    <submittedName>
        <fullName evidence="2">Conjugal transfer protein TraO</fullName>
    </submittedName>
</protein>
<feature type="domain" description="KfrB" evidence="1">
    <location>
        <begin position="52"/>
        <end position="104"/>
    </location>
</feature>
<organism evidence="2 3">
    <name type="scientific">Yersinia massiliensis</name>
    <dbReference type="NCBI Taxonomy" id="419257"/>
    <lineage>
        <taxon>Bacteria</taxon>
        <taxon>Pseudomonadati</taxon>
        <taxon>Pseudomonadota</taxon>
        <taxon>Gammaproteobacteria</taxon>
        <taxon>Enterobacterales</taxon>
        <taxon>Yersiniaceae</taxon>
        <taxon>Yersinia</taxon>
    </lineage>
</organism>
<dbReference type="Proteomes" id="UP000240908">
    <property type="component" value="Plasmid unnamed2"/>
</dbReference>
<evidence type="ECO:0000313" key="2">
    <source>
        <dbReference type="EMBL" id="AVX40753.1"/>
    </source>
</evidence>
<keyword evidence="2" id="KW-0614">Plasmid</keyword>
<accession>A0ABM6V0E4</accession>
<sequence length="116" mass="13063">MKQRLLVMNGQRIVQTEKTAGDWQNDKVDKAGDLKPGMYNIYLANQADKSKSYTGTIVHKDKENVYQQIGKNFVKHNSSNFDKVPVIGSEKTITYSNEQGRAEVSVAQKIGRSISR</sequence>
<evidence type="ECO:0000313" key="3">
    <source>
        <dbReference type="Proteomes" id="UP000240908"/>
    </source>
</evidence>
<proteinExistence type="predicted"/>
<dbReference type="EMBL" id="CP028489">
    <property type="protein sequence ID" value="AVX40753.1"/>
    <property type="molecule type" value="Genomic_DNA"/>
</dbReference>
<reference evidence="3" key="1">
    <citation type="journal article" date="2018" name="Genome Announc.">
        <title>First complete genome sequence of Yersinia massiliensis.</title>
        <authorList>
            <person name="Thomas M.C."/>
            <person name="Arling V."/>
            <person name="Goji N."/>
            <person name="Janzen T.W."/>
            <person name="Duceppe M.-O."/>
            <person name="Mathews A."/>
            <person name="Carrillo C."/>
            <person name="Amoako K."/>
        </authorList>
    </citation>
    <scope>NUCLEOTIDE SEQUENCE [LARGE SCALE GENOMIC DNA]</scope>
    <source>
        <strain evidence="3">GTA</strain>
        <plasmid evidence="3">unnamed2</plasmid>
    </source>
</reference>
<name>A0ABM6V0E4_9GAMM</name>
<dbReference type="Pfam" id="PF18790">
    <property type="entry name" value="KfrB"/>
    <property type="match status" value="1"/>
</dbReference>
<geneLocation type="plasmid" evidence="2 3">
    <name>unnamed2</name>
</geneLocation>
<dbReference type="InterPro" id="IPR040782">
    <property type="entry name" value="KfrB"/>
</dbReference>